<comment type="caution">
    <text evidence="2">The sequence shown here is derived from an EMBL/GenBank/DDBJ whole genome shotgun (WGS) entry which is preliminary data.</text>
</comment>
<protein>
    <submittedName>
        <fullName evidence="2">Uncharacterized protein</fullName>
    </submittedName>
</protein>
<proteinExistence type="predicted"/>
<evidence type="ECO:0000313" key="3">
    <source>
        <dbReference type="Proteomes" id="UP001367508"/>
    </source>
</evidence>
<evidence type="ECO:0000256" key="1">
    <source>
        <dbReference type="SAM" id="Phobius"/>
    </source>
</evidence>
<reference evidence="2 3" key="1">
    <citation type="submission" date="2024-01" db="EMBL/GenBank/DDBJ databases">
        <title>The genomes of 5 underutilized Papilionoideae crops provide insights into root nodulation and disease resistanc.</title>
        <authorList>
            <person name="Jiang F."/>
        </authorList>
    </citation>
    <scope>NUCLEOTIDE SEQUENCE [LARGE SCALE GENOMIC DNA]</scope>
    <source>
        <strain evidence="2">LVBAO_FW01</strain>
        <tissue evidence="2">Leaves</tissue>
    </source>
</reference>
<dbReference type="Proteomes" id="UP001367508">
    <property type="component" value="Unassembled WGS sequence"/>
</dbReference>
<feature type="transmembrane region" description="Helical" evidence="1">
    <location>
        <begin position="51"/>
        <end position="72"/>
    </location>
</feature>
<keyword evidence="1" id="KW-1133">Transmembrane helix</keyword>
<keyword evidence="1" id="KW-0472">Membrane</keyword>
<keyword evidence="3" id="KW-1185">Reference proteome</keyword>
<keyword evidence="1" id="KW-0812">Transmembrane</keyword>
<sequence length="89" mass="9930">MEVGFTVRTEMSVSSDVSFACFNFQYLTAVAISLDSGSSFSLIALKFELVFLQQLLVLFAAAIIPLTNFLFLRSDLLQIELEIQSFHKG</sequence>
<dbReference type="EMBL" id="JAYMYQ010000007">
    <property type="protein sequence ID" value="KAK7320499.1"/>
    <property type="molecule type" value="Genomic_DNA"/>
</dbReference>
<accession>A0AAN9KR56</accession>
<gene>
    <name evidence="2" type="ORF">VNO77_30028</name>
</gene>
<organism evidence="2 3">
    <name type="scientific">Canavalia gladiata</name>
    <name type="common">Sword bean</name>
    <name type="synonym">Dolichos gladiatus</name>
    <dbReference type="NCBI Taxonomy" id="3824"/>
    <lineage>
        <taxon>Eukaryota</taxon>
        <taxon>Viridiplantae</taxon>
        <taxon>Streptophyta</taxon>
        <taxon>Embryophyta</taxon>
        <taxon>Tracheophyta</taxon>
        <taxon>Spermatophyta</taxon>
        <taxon>Magnoliopsida</taxon>
        <taxon>eudicotyledons</taxon>
        <taxon>Gunneridae</taxon>
        <taxon>Pentapetalae</taxon>
        <taxon>rosids</taxon>
        <taxon>fabids</taxon>
        <taxon>Fabales</taxon>
        <taxon>Fabaceae</taxon>
        <taxon>Papilionoideae</taxon>
        <taxon>50 kb inversion clade</taxon>
        <taxon>NPAAA clade</taxon>
        <taxon>indigoferoid/millettioid clade</taxon>
        <taxon>Phaseoleae</taxon>
        <taxon>Canavalia</taxon>
    </lineage>
</organism>
<evidence type="ECO:0000313" key="2">
    <source>
        <dbReference type="EMBL" id="KAK7320499.1"/>
    </source>
</evidence>
<dbReference type="AlphaFoldDB" id="A0AAN9KR56"/>
<name>A0AAN9KR56_CANGL</name>